<dbReference type="AlphaFoldDB" id="A0A8X7CDA5"/>
<name>A0A8X7CDA5_9ARAC</name>
<dbReference type="SUPFAM" id="SSF57277">
    <property type="entry name" value="Granulin repeat"/>
    <property type="match status" value="1"/>
</dbReference>
<reference evidence="1" key="1">
    <citation type="submission" date="2020-08" db="EMBL/GenBank/DDBJ databases">
        <title>Multicomponent nature underlies the extraordinary mechanical properties of spider dragline silk.</title>
        <authorList>
            <person name="Kono N."/>
            <person name="Nakamura H."/>
            <person name="Mori M."/>
            <person name="Yoshida Y."/>
            <person name="Ohtoshi R."/>
            <person name="Malay A.D."/>
            <person name="Moran D.A.P."/>
            <person name="Tomita M."/>
            <person name="Numata K."/>
            <person name="Arakawa K."/>
        </authorList>
    </citation>
    <scope>NUCLEOTIDE SEQUENCE</scope>
</reference>
<comment type="caution">
    <text evidence="1">The sequence shown here is derived from an EMBL/GenBank/DDBJ whole genome shotgun (WGS) entry which is preliminary data.</text>
</comment>
<proteinExistence type="predicted"/>
<organism evidence="1 2">
    <name type="scientific">Trichonephila inaurata madagascariensis</name>
    <dbReference type="NCBI Taxonomy" id="2747483"/>
    <lineage>
        <taxon>Eukaryota</taxon>
        <taxon>Metazoa</taxon>
        <taxon>Ecdysozoa</taxon>
        <taxon>Arthropoda</taxon>
        <taxon>Chelicerata</taxon>
        <taxon>Arachnida</taxon>
        <taxon>Araneae</taxon>
        <taxon>Araneomorphae</taxon>
        <taxon>Entelegynae</taxon>
        <taxon>Araneoidea</taxon>
        <taxon>Nephilidae</taxon>
        <taxon>Trichonephila</taxon>
        <taxon>Trichonephila inaurata</taxon>
    </lineage>
</organism>
<evidence type="ECO:0008006" key="3">
    <source>
        <dbReference type="Google" id="ProtNLM"/>
    </source>
</evidence>
<sequence length="82" mass="8692">MMGQNLKDLDIEICPDKLHLCPGTAECCKKDDGKWDCCPKAAVPIAGNEIAVINWDSSGPAALLLFPNATGGDAGGRRRVTH</sequence>
<dbReference type="Proteomes" id="UP000886998">
    <property type="component" value="Unassembled WGS sequence"/>
</dbReference>
<accession>A0A8X7CDA5</accession>
<keyword evidence="2" id="KW-1185">Reference proteome</keyword>
<evidence type="ECO:0000313" key="1">
    <source>
        <dbReference type="EMBL" id="GFY60709.1"/>
    </source>
</evidence>
<dbReference type="EMBL" id="BMAV01013263">
    <property type="protein sequence ID" value="GFY60709.1"/>
    <property type="molecule type" value="Genomic_DNA"/>
</dbReference>
<dbReference type="InterPro" id="IPR037277">
    <property type="entry name" value="Granulin_sf"/>
</dbReference>
<evidence type="ECO:0000313" key="2">
    <source>
        <dbReference type="Proteomes" id="UP000886998"/>
    </source>
</evidence>
<protein>
    <recommendedName>
        <fullName evidence="3">Granulins domain-containing protein</fullName>
    </recommendedName>
</protein>
<gene>
    <name evidence="1" type="primary">NCL1_21408</name>
    <name evidence="1" type="ORF">TNIN_328961</name>
</gene>
<dbReference type="Gene3D" id="2.10.25.160">
    <property type="entry name" value="Granulin"/>
    <property type="match status" value="1"/>
</dbReference>